<dbReference type="InterPro" id="IPR016136">
    <property type="entry name" value="DNA_helicase_N/primase_C"/>
</dbReference>
<evidence type="ECO:0000259" key="15">
    <source>
        <dbReference type="PROSITE" id="PS50880"/>
    </source>
</evidence>
<dbReference type="Pfam" id="PF13155">
    <property type="entry name" value="Toprim_2"/>
    <property type="match status" value="1"/>
</dbReference>
<keyword evidence="10 12" id="KW-0238">DNA-binding</keyword>
<dbReference type="FunFam" id="3.90.580.10:FF:000001">
    <property type="entry name" value="DNA primase"/>
    <property type="match status" value="1"/>
</dbReference>
<dbReference type="GO" id="GO:0006269">
    <property type="term" value="P:DNA replication, synthesis of primer"/>
    <property type="evidence" value="ECO:0007669"/>
    <property type="project" value="UniProtKB-UniRule"/>
</dbReference>
<evidence type="ECO:0000256" key="8">
    <source>
        <dbReference type="ARBA" id="ARBA00022833"/>
    </source>
</evidence>
<dbReference type="FunCoup" id="Q2LVF2">
    <property type="interactions" value="270"/>
</dbReference>
<dbReference type="FunFam" id="3.90.980.10:FF:000001">
    <property type="entry name" value="DNA primase"/>
    <property type="match status" value="1"/>
</dbReference>
<dbReference type="Gene3D" id="1.10.860.10">
    <property type="entry name" value="DNAb Helicase, Chain A"/>
    <property type="match status" value="1"/>
</dbReference>
<dbReference type="InterPro" id="IPR013264">
    <property type="entry name" value="DNAG_N"/>
</dbReference>
<evidence type="ECO:0000256" key="6">
    <source>
        <dbReference type="ARBA" id="ARBA00022723"/>
    </source>
</evidence>
<evidence type="ECO:0000256" key="14">
    <source>
        <dbReference type="PIRSR" id="PIRSR002811-1"/>
    </source>
</evidence>
<dbReference type="RefSeq" id="WP_011418079.1">
    <property type="nucleotide sequence ID" value="NC_007759.1"/>
</dbReference>
<dbReference type="OrthoDB" id="9803773at2"/>
<proteinExistence type="inferred from homology"/>
<dbReference type="InParanoid" id="Q2LVF2"/>
<gene>
    <name evidence="12" type="primary">dnaG</name>
    <name evidence="16" type="ORF">SYN_00758</name>
</gene>
<keyword evidence="11 12" id="KW-0804">Transcription</keyword>
<keyword evidence="7 12" id="KW-0863">Zinc-finger</keyword>
<evidence type="ECO:0000313" key="17">
    <source>
        <dbReference type="Proteomes" id="UP000001933"/>
    </source>
</evidence>
<keyword evidence="3 12" id="KW-0808">Transferase</keyword>
<comment type="function">
    <text evidence="12 13">RNA polymerase that catalyzes the synthesis of short RNA molecules used as primers for DNA polymerase during DNA replication.</text>
</comment>
<dbReference type="InterPro" id="IPR006171">
    <property type="entry name" value="TOPRIM_dom"/>
</dbReference>
<evidence type="ECO:0000313" key="16">
    <source>
        <dbReference type="EMBL" id="ABC78059.1"/>
    </source>
</evidence>
<dbReference type="EC" id="2.7.7.101" evidence="12"/>
<feature type="zinc finger region" description="CHC2-type" evidence="12 14">
    <location>
        <begin position="41"/>
        <end position="65"/>
    </location>
</feature>
<comment type="similarity">
    <text evidence="12 13">Belongs to the DnaG primase family.</text>
</comment>
<evidence type="ECO:0000256" key="11">
    <source>
        <dbReference type="ARBA" id="ARBA00023163"/>
    </source>
</evidence>
<sequence length="594" mass="67459">MLKGDHPGDKIAEIKSRIDIVELISEYISLKKAGKNFLGLCPFHNEKTPSFTVNREKQMYYCFGCGEKGDVFAFLMRLHNTTFPDTLKLLARRTGVILPTSSFRGDGKSQLNAREQIIQINQIAAAYYKDNLFSPGGKAASSYLKERGLKESTIEVFSLGYALDGWRYLRNHLERKKQSLKMAGEAGLIVAKDDRPDVLYDRFRNRLMFPVKDVDGRIIAFGGRILGDGEPKYLNSPESPAYIKGRQLYGLNLAKEEIRRCGYVILVEGYFDLIVLWNAGIKNVVATLGTALTKDHVALIRRYTDQVAITFDSDEAGKKALARSVEMFIAAHMDARAVVLPEGLDPDDFVRRYGGEALKRMVEGAPSIVDYYIENAIGRGNSFEERGGAAARAAAFITGIQDVIDRNLFIKRVAEKLGIDQDILKKEVQRRLRSNARKEFLTPVQQREAAYSGLELNMIHLMMEYPDVIPSILSSKAMEYFINRDLRLIGQSWIDYAVNETVNPGDAVSFIQKLDNPDIEDIFLRLFVKGSPFQKEQLDSITSDMIRQVKRRWYKEQHKNIKNRLLNAQASGDQALGRELLKEKERLMREEREL</sequence>
<dbReference type="CDD" id="cd03364">
    <property type="entry name" value="TOPRIM_DnaG_primases"/>
    <property type="match status" value="1"/>
</dbReference>
<evidence type="ECO:0000256" key="7">
    <source>
        <dbReference type="ARBA" id="ARBA00022771"/>
    </source>
</evidence>
<evidence type="ECO:0000256" key="1">
    <source>
        <dbReference type="ARBA" id="ARBA00022478"/>
    </source>
</evidence>
<dbReference type="Pfam" id="PF08275">
    <property type="entry name" value="DNAG_N"/>
    <property type="match status" value="1"/>
</dbReference>
<dbReference type="PANTHER" id="PTHR30313:SF2">
    <property type="entry name" value="DNA PRIMASE"/>
    <property type="match status" value="1"/>
</dbReference>
<evidence type="ECO:0000256" key="5">
    <source>
        <dbReference type="ARBA" id="ARBA00022705"/>
    </source>
</evidence>
<evidence type="ECO:0000256" key="2">
    <source>
        <dbReference type="ARBA" id="ARBA00022515"/>
    </source>
</evidence>
<dbReference type="InterPro" id="IPR037068">
    <property type="entry name" value="DNA_primase_core_N_sf"/>
</dbReference>
<dbReference type="SUPFAM" id="SSF57783">
    <property type="entry name" value="Zinc beta-ribbon"/>
    <property type="match status" value="1"/>
</dbReference>
<keyword evidence="1 12" id="KW-0240">DNA-directed RNA polymerase</keyword>
<dbReference type="SMART" id="SM00400">
    <property type="entry name" value="ZnF_CHCC"/>
    <property type="match status" value="1"/>
</dbReference>
<accession>Q2LVF2</accession>
<comment type="domain">
    <text evidence="12">Contains an N-terminal zinc-binding domain, a central core domain that contains the primase activity, and a C-terminal DnaB-binding domain.</text>
</comment>
<dbReference type="SUPFAM" id="SSF56731">
    <property type="entry name" value="DNA primase core"/>
    <property type="match status" value="1"/>
</dbReference>
<dbReference type="Gene3D" id="3.40.1360.10">
    <property type="match status" value="1"/>
</dbReference>
<evidence type="ECO:0000256" key="13">
    <source>
        <dbReference type="PIRNR" id="PIRNR002811"/>
    </source>
</evidence>
<dbReference type="GO" id="GO:0005737">
    <property type="term" value="C:cytoplasm"/>
    <property type="evidence" value="ECO:0007669"/>
    <property type="project" value="TreeGrafter"/>
</dbReference>
<dbReference type="EMBL" id="CP000252">
    <property type="protein sequence ID" value="ABC78059.1"/>
    <property type="molecule type" value="Genomic_DNA"/>
</dbReference>
<keyword evidence="5 12" id="KW-0235">DNA replication</keyword>
<dbReference type="PANTHER" id="PTHR30313">
    <property type="entry name" value="DNA PRIMASE"/>
    <property type="match status" value="1"/>
</dbReference>
<dbReference type="PROSITE" id="PS50880">
    <property type="entry name" value="TOPRIM"/>
    <property type="match status" value="1"/>
</dbReference>
<dbReference type="GO" id="GO:0008270">
    <property type="term" value="F:zinc ion binding"/>
    <property type="evidence" value="ECO:0007669"/>
    <property type="project" value="UniProtKB-UniRule"/>
</dbReference>
<name>Q2LVF2_SYNAS</name>
<keyword evidence="6 12" id="KW-0479">Metal-binding</keyword>
<dbReference type="Pfam" id="PF01807">
    <property type="entry name" value="Zn_ribbon_DnaG"/>
    <property type="match status" value="1"/>
</dbReference>
<dbReference type="NCBIfam" id="TIGR01391">
    <property type="entry name" value="dnaG"/>
    <property type="match status" value="1"/>
</dbReference>
<reference evidence="16 17" key="1">
    <citation type="journal article" date="2007" name="Proc. Natl. Acad. Sci. U.S.A.">
        <title>The genome of Syntrophus aciditrophicus: life at the thermodynamic limit of microbial growth.</title>
        <authorList>
            <person name="McInerney M.J."/>
            <person name="Rohlin L."/>
            <person name="Mouttaki H."/>
            <person name="Kim U."/>
            <person name="Krupp R.S."/>
            <person name="Rios-Hernandez L."/>
            <person name="Sieber J."/>
            <person name="Struchtemeyer C.G."/>
            <person name="Bhattacharyya A."/>
            <person name="Campbell J.W."/>
            <person name="Gunsalus R.P."/>
        </authorList>
    </citation>
    <scope>NUCLEOTIDE SEQUENCE [LARGE SCALE GENOMIC DNA]</scope>
    <source>
        <strain evidence="16 17">SB</strain>
    </source>
</reference>
<dbReference type="STRING" id="56780.SYN_00758"/>
<dbReference type="InterPro" id="IPR006295">
    <property type="entry name" value="DNA_primase_DnaG"/>
</dbReference>
<dbReference type="FunFam" id="3.40.1360.10:FF:000002">
    <property type="entry name" value="DNA primase"/>
    <property type="match status" value="1"/>
</dbReference>
<keyword evidence="8 12" id="KW-0862">Zinc</keyword>
<keyword evidence="9" id="KW-0460">Magnesium</keyword>
<dbReference type="InterPro" id="IPR002694">
    <property type="entry name" value="Znf_CHC2"/>
</dbReference>
<dbReference type="InterPro" id="IPR034151">
    <property type="entry name" value="TOPRIM_DnaG_bac"/>
</dbReference>
<protein>
    <recommendedName>
        <fullName evidence="12 13">DNA primase</fullName>
        <ecNumber evidence="12">2.7.7.101</ecNumber>
    </recommendedName>
</protein>
<dbReference type="GO" id="GO:0003899">
    <property type="term" value="F:DNA-directed RNA polymerase activity"/>
    <property type="evidence" value="ECO:0007669"/>
    <property type="project" value="UniProtKB-UniRule"/>
</dbReference>
<dbReference type="Proteomes" id="UP000001933">
    <property type="component" value="Chromosome"/>
</dbReference>
<dbReference type="InterPro" id="IPR030846">
    <property type="entry name" value="DnaG_bac"/>
</dbReference>
<evidence type="ECO:0000256" key="4">
    <source>
        <dbReference type="ARBA" id="ARBA00022695"/>
    </source>
</evidence>
<keyword evidence="17" id="KW-1185">Reference proteome</keyword>
<dbReference type="InterPro" id="IPR019475">
    <property type="entry name" value="DNA_primase_DnaB-bd"/>
</dbReference>
<evidence type="ECO:0000256" key="12">
    <source>
        <dbReference type="HAMAP-Rule" id="MF_00974"/>
    </source>
</evidence>
<dbReference type="KEGG" id="sat:SYN_00758"/>
<feature type="domain" description="Toprim" evidence="15">
    <location>
        <begin position="262"/>
        <end position="343"/>
    </location>
</feature>
<keyword evidence="4 12" id="KW-0548">Nucleotidyltransferase</keyword>
<dbReference type="PIRSF" id="PIRSF002811">
    <property type="entry name" value="DnaG"/>
    <property type="match status" value="1"/>
</dbReference>
<comment type="subunit">
    <text evidence="12">Monomer. Interacts with DnaB.</text>
</comment>
<keyword evidence="2 12" id="KW-0639">Primosome</keyword>
<dbReference type="GO" id="GO:0000428">
    <property type="term" value="C:DNA-directed RNA polymerase complex"/>
    <property type="evidence" value="ECO:0007669"/>
    <property type="project" value="UniProtKB-KW"/>
</dbReference>
<organism evidence="16 17">
    <name type="scientific">Syntrophus aciditrophicus (strain SB)</name>
    <dbReference type="NCBI Taxonomy" id="56780"/>
    <lineage>
        <taxon>Bacteria</taxon>
        <taxon>Pseudomonadati</taxon>
        <taxon>Thermodesulfobacteriota</taxon>
        <taxon>Syntrophia</taxon>
        <taxon>Syntrophales</taxon>
        <taxon>Syntrophaceae</taxon>
        <taxon>Syntrophus</taxon>
    </lineage>
</organism>
<dbReference type="GO" id="GO:0003677">
    <property type="term" value="F:DNA binding"/>
    <property type="evidence" value="ECO:0007669"/>
    <property type="project" value="UniProtKB-KW"/>
</dbReference>
<dbReference type="InterPro" id="IPR036977">
    <property type="entry name" value="DNA_primase_Znf_CHC2"/>
</dbReference>
<dbReference type="Pfam" id="PF10410">
    <property type="entry name" value="DnaB_bind"/>
    <property type="match status" value="1"/>
</dbReference>
<dbReference type="InterPro" id="IPR050219">
    <property type="entry name" value="DnaG_primase"/>
</dbReference>
<dbReference type="AlphaFoldDB" id="Q2LVF2"/>
<dbReference type="GO" id="GO:1990077">
    <property type="term" value="C:primosome complex"/>
    <property type="evidence" value="ECO:0007669"/>
    <property type="project" value="UniProtKB-KW"/>
</dbReference>
<dbReference type="eggNOG" id="COG0358">
    <property type="taxonomic scope" value="Bacteria"/>
</dbReference>
<comment type="catalytic activity">
    <reaction evidence="12">
        <text>ssDNA + n NTP = ssDNA/pppN(pN)n-1 hybrid + (n-1) diphosphate.</text>
        <dbReference type="EC" id="2.7.7.101"/>
    </reaction>
</comment>
<dbReference type="SMART" id="SM00493">
    <property type="entry name" value="TOPRIM"/>
    <property type="match status" value="1"/>
</dbReference>
<dbReference type="HOGENOM" id="CLU_013501_3_3_7"/>
<evidence type="ECO:0000256" key="9">
    <source>
        <dbReference type="ARBA" id="ARBA00022842"/>
    </source>
</evidence>
<dbReference type="Gene3D" id="3.90.580.10">
    <property type="entry name" value="Zinc finger, CHC2-type domain"/>
    <property type="match status" value="1"/>
</dbReference>
<dbReference type="Gene3D" id="3.90.980.10">
    <property type="entry name" value="DNA primase, catalytic core, N-terminal domain"/>
    <property type="match status" value="1"/>
</dbReference>
<evidence type="ECO:0000256" key="3">
    <source>
        <dbReference type="ARBA" id="ARBA00022679"/>
    </source>
</evidence>
<dbReference type="HAMAP" id="MF_00974">
    <property type="entry name" value="DNA_primase_DnaG"/>
    <property type="match status" value="1"/>
</dbReference>
<comment type="cofactor">
    <cofactor evidence="12 13 14">
        <name>Zn(2+)</name>
        <dbReference type="ChEBI" id="CHEBI:29105"/>
    </cofactor>
    <text evidence="12 13 14">Binds 1 zinc ion per monomer.</text>
</comment>
<evidence type="ECO:0000256" key="10">
    <source>
        <dbReference type="ARBA" id="ARBA00023125"/>
    </source>
</evidence>